<dbReference type="InterPro" id="IPR050412">
    <property type="entry name" value="Ig-like_Receptors_ImmuneReg"/>
</dbReference>
<feature type="domain" description="Ig-like" evidence="4">
    <location>
        <begin position="327"/>
        <end position="406"/>
    </location>
</feature>
<organism evidence="5 6">
    <name type="scientific">Apteryx owenii</name>
    <name type="common">Little spotted kiwi</name>
    <dbReference type="NCBI Taxonomy" id="8824"/>
    <lineage>
        <taxon>Eukaryota</taxon>
        <taxon>Metazoa</taxon>
        <taxon>Chordata</taxon>
        <taxon>Craniata</taxon>
        <taxon>Vertebrata</taxon>
        <taxon>Euteleostomi</taxon>
        <taxon>Archelosauria</taxon>
        <taxon>Archosauria</taxon>
        <taxon>Dinosauria</taxon>
        <taxon>Saurischia</taxon>
        <taxon>Theropoda</taxon>
        <taxon>Coelurosauria</taxon>
        <taxon>Aves</taxon>
        <taxon>Palaeognathae</taxon>
        <taxon>Apterygiformes</taxon>
        <taxon>Apterygidae</taxon>
        <taxon>Apteryx</taxon>
    </lineage>
</organism>
<reference evidence="5" key="1">
    <citation type="submission" date="2025-08" db="UniProtKB">
        <authorList>
            <consortium name="Ensembl"/>
        </authorList>
    </citation>
    <scope>IDENTIFICATION</scope>
</reference>
<dbReference type="PANTHER" id="PTHR11738">
    <property type="entry name" value="MHC CLASS I NK CELL RECEPTOR"/>
    <property type="match status" value="1"/>
</dbReference>
<evidence type="ECO:0000256" key="2">
    <source>
        <dbReference type="ARBA" id="ARBA00023157"/>
    </source>
</evidence>
<evidence type="ECO:0000313" key="6">
    <source>
        <dbReference type="Proteomes" id="UP000694424"/>
    </source>
</evidence>
<proteinExistence type="predicted"/>
<dbReference type="InterPro" id="IPR003599">
    <property type="entry name" value="Ig_sub"/>
</dbReference>
<keyword evidence="1" id="KW-0732">Signal</keyword>
<accession>A0A8B9PY61</accession>
<dbReference type="InterPro" id="IPR013151">
    <property type="entry name" value="Immunoglobulin_dom"/>
</dbReference>
<dbReference type="Ensembl" id="ENSAOWT00000020854.1">
    <property type="protein sequence ID" value="ENSAOWP00000018398.1"/>
    <property type="gene ID" value="ENSAOWG00000012542.1"/>
</dbReference>
<dbReference type="GO" id="GO:0002764">
    <property type="term" value="P:immune response-regulating signaling pathway"/>
    <property type="evidence" value="ECO:0007669"/>
    <property type="project" value="TreeGrafter"/>
</dbReference>
<dbReference type="Pfam" id="PF00047">
    <property type="entry name" value="ig"/>
    <property type="match status" value="1"/>
</dbReference>
<dbReference type="PROSITE" id="PS50835">
    <property type="entry name" value="IG_LIKE"/>
    <property type="match status" value="3"/>
</dbReference>
<evidence type="ECO:0000259" key="4">
    <source>
        <dbReference type="PROSITE" id="PS50835"/>
    </source>
</evidence>
<evidence type="ECO:0000256" key="3">
    <source>
        <dbReference type="ARBA" id="ARBA00023319"/>
    </source>
</evidence>
<dbReference type="FunFam" id="2.60.40.10:FF:000049">
    <property type="entry name" value="Leukocyte immunoglobulin-like receptor subfamily B member 1"/>
    <property type="match status" value="4"/>
</dbReference>
<keyword evidence="3" id="KW-0393">Immunoglobulin domain</keyword>
<dbReference type="AlphaFoldDB" id="A0A8B9PY61"/>
<dbReference type="GO" id="GO:0007166">
    <property type="term" value="P:cell surface receptor signaling pathway"/>
    <property type="evidence" value="ECO:0007669"/>
    <property type="project" value="UniProtKB-ARBA"/>
</dbReference>
<dbReference type="SMART" id="SM00409">
    <property type="entry name" value="IG"/>
    <property type="match status" value="4"/>
</dbReference>
<feature type="domain" description="Ig-like" evidence="4">
    <location>
        <begin position="424"/>
        <end position="500"/>
    </location>
</feature>
<dbReference type="PANTHER" id="PTHR11738:SF186">
    <property type="entry name" value="OSTEOCLAST-ASSOCIATED IMMUNOGLOBULIN-LIKE RECEPTOR"/>
    <property type="match status" value="1"/>
</dbReference>
<dbReference type="Gene3D" id="2.60.40.10">
    <property type="entry name" value="Immunoglobulins"/>
    <property type="match status" value="4"/>
</dbReference>
<keyword evidence="2" id="KW-1015">Disulfide bond</keyword>
<dbReference type="Pfam" id="PF13895">
    <property type="entry name" value="Ig_2"/>
    <property type="match status" value="1"/>
</dbReference>
<dbReference type="InterPro" id="IPR007110">
    <property type="entry name" value="Ig-like_dom"/>
</dbReference>
<reference evidence="5" key="2">
    <citation type="submission" date="2025-09" db="UniProtKB">
        <authorList>
            <consortium name="Ensembl"/>
        </authorList>
    </citation>
    <scope>IDENTIFICATION</scope>
</reference>
<feature type="domain" description="Ig-like" evidence="4">
    <location>
        <begin position="136"/>
        <end position="221"/>
    </location>
</feature>
<keyword evidence="6" id="KW-1185">Reference proteome</keyword>
<dbReference type="InterPro" id="IPR013783">
    <property type="entry name" value="Ig-like_fold"/>
</dbReference>
<dbReference type="InterPro" id="IPR036179">
    <property type="entry name" value="Ig-like_dom_sf"/>
</dbReference>
<evidence type="ECO:0000256" key="1">
    <source>
        <dbReference type="ARBA" id="ARBA00022729"/>
    </source>
</evidence>
<name>A0A8B9PY61_APTOW</name>
<sequence>MHSPEGVTGTFWDQFNHPSPALGGSSTRAVGQEVACDNQDLPGHSKKPCSCKRTDTAFPHQPFLLSKPCLSQGQRELRGTAMLPVTHILAFGECQWLCGLPEGTRGALSLRQRCYGAISLAGAWLVVQSMTATSDPNVTIYLQPPGVIPLGGSTTIRCECQYNGGSFVLYRNGHQFRSLKTRGSRAEFSISNATRSFSGPYSCHYLHGDDGAVLARSDTLEVLVEELQGPKPVLSILPGHEVAAGSDVLLRCIFPYANAICFLYLEGQAGTLHNFPEKEAKFYLSQVEQGNGGRYSCQCYTKGTPPKWSSTSEYLELVVRESQLPSPSISVTPPDGAILGTPATIHCKCPCQGTAMLLYKAGDTSARQTAQLARDVATFTIARVDKEDGGTYTCRYGNESDPSSLSQSSHSVELLVRDPGLARPSLFLEPLSHVQPGTNVTLLCTGVGQNAQVYFWRDREMVKNTEPEGDVATFVLPHVMGHHGGTYACTYHPREQPYLSSELSSTVWLVVADYTWGNTVRLALGAGILVLLGLIVAEAMHSHRPTPAHLSPL</sequence>
<protein>
    <recommendedName>
        <fullName evidence="4">Ig-like domain-containing protein</fullName>
    </recommendedName>
</protein>
<dbReference type="SUPFAM" id="SSF48726">
    <property type="entry name" value="Immunoglobulin"/>
    <property type="match status" value="4"/>
</dbReference>
<evidence type="ECO:0000313" key="5">
    <source>
        <dbReference type="Ensembl" id="ENSAOWP00000018398.1"/>
    </source>
</evidence>
<dbReference type="Proteomes" id="UP000694424">
    <property type="component" value="Unplaced"/>
</dbReference>